<dbReference type="CDD" id="cd00082">
    <property type="entry name" value="HisKA"/>
    <property type="match status" value="1"/>
</dbReference>
<dbReference type="EMBL" id="PGVE01000028">
    <property type="protein sequence ID" value="PLS07272.1"/>
    <property type="molecule type" value="Genomic_DNA"/>
</dbReference>
<dbReference type="FunFam" id="3.30.565.10:FF:000006">
    <property type="entry name" value="Sensor histidine kinase WalK"/>
    <property type="match status" value="1"/>
</dbReference>
<keyword evidence="12 13" id="KW-0472">Membrane</keyword>
<evidence type="ECO:0000256" key="2">
    <source>
        <dbReference type="ARBA" id="ARBA00004651"/>
    </source>
</evidence>
<accession>A0A2N5HP20</accession>
<sequence length="422" mass="47855">MFRQTHIRLTLINSIVFIVLISILGSIIYFYTDNKLYQDVNQSLLESVDHFQRPIGPENNQVGDHDGDTNSEPKIMRRDPRIIMLIWDEKGQLLAEENRGTELFQDNEKLIRPKKYGTLEDVDVEDFTFRYVAFKTELPQVGKITVQVIRNVDSEKELLDRLLLIMLIGCGAGIVCAVVSGYFLAGRALVPIKKSWQKQQEFVSDASHELRTPLAVIQAKTDILFRSPSATIQDKILDISTISKESRRLSKLVTNLLTLARSDSDQIEMKKSSFQLDELLKEIIQQFEDIALYQEKTLSLEAVEPVTFLADKERIHQLIVILLDNAIKYTKEGGEISLSCTQSHSSIFLKVTDTGIGIPEEDIPKIFDRFYQSDKSRTGVEGTGLGLSIAKWIIEKHHGKTKVQSTLGKGTKIEITFPKSQK</sequence>
<evidence type="ECO:0000256" key="7">
    <source>
        <dbReference type="ARBA" id="ARBA00022741"/>
    </source>
</evidence>
<evidence type="ECO:0000259" key="14">
    <source>
        <dbReference type="PROSITE" id="PS50109"/>
    </source>
</evidence>
<evidence type="ECO:0000256" key="13">
    <source>
        <dbReference type="SAM" id="Phobius"/>
    </source>
</evidence>
<dbReference type="PRINTS" id="PR00344">
    <property type="entry name" value="BCTRLSENSOR"/>
</dbReference>
<feature type="transmembrane region" description="Helical" evidence="13">
    <location>
        <begin position="162"/>
        <end position="185"/>
    </location>
</feature>
<dbReference type="InterPro" id="IPR036097">
    <property type="entry name" value="HisK_dim/P_sf"/>
</dbReference>
<evidence type="ECO:0000256" key="10">
    <source>
        <dbReference type="ARBA" id="ARBA00022989"/>
    </source>
</evidence>
<dbReference type="RefSeq" id="WP_101647013.1">
    <property type="nucleotide sequence ID" value="NZ_PGVE01000028.1"/>
</dbReference>
<reference evidence="15 16" key="1">
    <citation type="submission" date="2017-11" db="EMBL/GenBank/DDBJ databases">
        <title>Comparitive Functional Genomics of Dry Heat Resistant strains isolated from the Viking Spacecraft.</title>
        <authorList>
            <person name="Seuylemezian A."/>
            <person name="Cooper K."/>
            <person name="Vaishampayan P."/>
        </authorList>
    </citation>
    <scope>NUCLEOTIDE SEQUENCE [LARGE SCALE GENOMIC DNA]</scope>
    <source>
        <strain evidence="15 16">V32-6</strain>
    </source>
</reference>
<dbReference type="CDD" id="cd00075">
    <property type="entry name" value="HATPase"/>
    <property type="match status" value="1"/>
</dbReference>
<dbReference type="Gene3D" id="3.30.565.10">
    <property type="entry name" value="Histidine kinase-like ATPase, C-terminal domain"/>
    <property type="match status" value="1"/>
</dbReference>
<dbReference type="Pfam" id="PF00512">
    <property type="entry name" value="HisKA"/>
    <property type="match status" value="1"/>
</dbReference>
<dbReference type="InterPro" id="IPR036890">
    <property type="entry name" value="HATPase_C_sf"/>
</dbReference>
<comment type="catalytic activity">
    <reaction evidence="1">
        <text>ATP + protein L-histidine = ADP + protein N-phospho-L-histidine.</text>
        <dbReference type="EC" id="2.7.13.3"/>
    </reaction>
</comment>
<dbReference type="Gene3D" id="1.10.287.130">
    <property type="match status" value="1"/>
</dbReference>
<evidence type="ECO:0000256" key="11">
    <source>
        <dbReference type="ARBA" id="ARBA00023012"/>
    </source>
</evidence>
<protein>
    <recommendedName>
        <fullName evidence="3">histidine kinase</fullName>
        <ecNumber evidence="3">2.7.13.3</ecNumber>
    </recommendedName>
</protein>
<dbReference type="AlphaFoldDB" id="A0A2N5HP20"/>
<evidence type="ECO:0000256" key="8">
    <source>
        <dbReference type="ARBA" id="ARBA00022777"/>
    </source>
</evidence>
<keyword evidence="6 13" id="KW-0812">Transmembrane</keyword>
<keyword evidence="5" id="KW-0808">Transferase</keyword>
<dbReference type="InterPro" id="IPR003594">
    <property type="entry name" value="HATPase_dom"/>
</dbReference>
<keyword evidence="9" id="KW-0067">ATP-binding</keyword>
<organism evidence="15 16">
    <name type="scientific">Neobacillus cucumis</name>
    <dbReference type="NCBI Taxonomy" id="1740721"/>
    <lineage>
        <taxon>Bacteria</taxon>
        <taxon>Bacillati</taxon>
        <taxon>Bacillota</taxon>
        <taxon>Bacilli</taxon>
        <taxon>Bacillales</taxon>
        <taxon>Bacillaceae</taxon>
        <taxon>Neobacillus</taxon>
    </lineage>
</organism>
<dbReference type="GO" id="GO:0000155">
    <property type="term" value="F:phosphorelay sensor kinase activity"/>
    <property type="evidence" value="ECO:0007669"/>
    <property type="project" value="InterPro"/>
</dbReference>
<evidence type="ECO:0000256" key="1">
    <source>
        <dbReference type="ARBA" id="ARBA00000085"/>
    </source>
</evidence>
<evidence type="ECO:0000256" key="12">
    <source>
        <dbReference type="ARBA" id="ARBA00023136"/>
    </source>
</evidence>
<evidence type="ECO:0000256" key="6">
    <source>
        <dbReference type="ARBA" id="ARBA00022692"/>
    </source>
</evidence>
<keyword evidence="10 13" id="KW-1133">Transmembrane helix</keyword>
<dbReference type="GO" id="GO:0005886">
    <property type="term" value="C:plasma membrane"/>
    <property type="evidence" value="ECO:0007669"/>
    <property type="project" value="UniProtKB-SubCell"/>
</dbReference>
<dbReference type="Pfam" id="PF02518">
    <property type="entry name" value="HATPase_c"/>
    <property type="match status" value="1"/>
</dbReference>
<evidence type="ECO:0000256" key="9">
    <source>
        <dbReference type="ARBA" id="ARBA00022840"/>
    </source>
</evidence>
<proteinExistence type="predicted"/>
<keyword evidence="8 15" id="KW-0418">Kinase</keyword>
<comment type="subcellular location">
    <subcellularLocation>
        <location evidence="2">Cell membrane</location>
        <topology evidence="2">Multi-pass membrane protein</topology>
    </subcellularLocation>
</comment>
<dbReference type="GO" id="GO:0005524">
    <property type="term" value="F:ATP binding"/>
    <property type="evidence" value="ECO:0007669"/>
    <property type="project" value="UniProtKB-KW"/>
</dbReference>
<evidence type="ECO:0000256" key="5">
    <source>
        <dbReference type="ARBA" id="ARBA00022679"/>
    </source>
</evidence>
<keyword evidence="7" id="KW-0547">Nucleotide-binding</keyword>
<dbReference type="InterPro" id="IPR003661">
    <property type="entry name" value="HisK_dim/P_dom"/>
</dbReference>
<evidence type="ECO:0000313" key="16">
    <source>
        <dbReference type="Proteomes" id="UP000234950"/>
    </source>
</evidence>
<feature type="transmembrane region" description="Helical" evidence="13">
    <location>
        <begin position="12"/>
        <end position="31"/>
    </location>
</feature>
<dbReference type="OrthoDB" id="9813151at2"/>
<dbReference type="SUPFAM" id="SSF47384">
    <property type="entry name" value="Homodimeric domain of signal transducing histidine kinase"/>
    <property type="match status" value="1"/>
</dbReference>
<dbReference type="InterPro" id="IPR004358">
    <property type="entry name" value="Sig_transdc_His_kin-like_C"/>
</dbReference>
<dbReference type="EC" id="2.7.13.3" evidence="3"/>
<name>A0A2N5HP20_9BACI</name>
<dbReference type="PROSITE" id="PS50109">
    <property type="entry name" value="HIS_KIN"/>
    <property type="match status" value="1"/>
</dbReference>
<evidence type="ECO:0000313" key="15">
    <source>
        <dbReference type="EMBL" id="PLS07272.1"/>
    </source>
</evidence>
<dbReference type="InterPro" id="IPR050428">
    <property type="entry name" value="TCS_sensor_his_kinase"/>
</dbReference>
<comment type="caution">
    <text evidence="15">The sequence shown here is derived from an EMBL/GenBank/DDBJ whole genome shotgun (WGS) entry which is preliminary data.</text>
</comment>
<evidence type="ECO:0000256" key="4">
    <source>
        <dbReference type="ARBA" id="ARBA00022553"/>
    </source>
</evidence>
<dbReference type="PANTHER" id="PTHR45436">
    <property type="entry name" value="SENSOR HISTIDINE KINASE YKOH"/>
    <property type="match status" value="1"/>
</dbReference>
<gene>
    <name evidence="15" type="ORF">CVD27_06225</name>
</gene>
<keyword evidence="16" id="KW-1185">Reference proteome</keyword>
<feature type="domain" description="Histidine kinase" evidence="14">
    <location>
        <begin position="205"/>
        <end position="421"/>
    </location>
</feature>
<keyword evidence="11" id="KW-0902">Two-component regulatory system</keyword>
<dbReference type="InterPro" id="IPR005467">
    <property type="entry name" value="His_kinase_dom"/>
</dbReference>
<dbReference type="PANTHER" id="PTHR45436:SF5">
    <property type="entry name" value="SENSOR HISTIDINE KINASE TRCS"/>
    <property type="match status" value="1"/>
</dbReference>
<dbReference type="FunFam" id="1.10.287.130:FF:000036">
    <property type="entry name" value="Two-component sensor histidine kinase"/>
    <property type="match status" value="1"/>
</dbReference>
<dbReference type="SUPFAM" id="SSF55874">
    <property type="entry name" value="ATPase domain of HSP90 chaperone/DNA topoisomerase II/histidine kinase"/>
    <property type="match status" value="1"/>
</dbReference>
<evidence type="ECO:0000256" key="3">
    <source>
        <dbReference type="ARBA" id="ARBA00012438"/>
    </source>
</evidence>
<dbReference type="SMART" id="SM00387">
    <property type="entry name" value="HATPase_c"/>
    <property type="match status" value="1"/>
</dbReference>
<dbReference type="SMART" id="SM00388">
    <property type="entry name" value="HisKA"/>
    <property type="match status" value="1"/>
</dbReference>
<keyword evidence="4" id="KW-0597">Phosphoprotein</keyword>
<dbReference type="Proteomes" id="UP000234950">
    <property type="component" value="Unassembled WGS sequence"/>
</dbReference>